<proteinExistence type="predicted"/>
<feature type="domain" description="Spermatogenesis-associated protein 20-like TRX" evidence="1">
    <location>
        <begin position="67"/>
        <end position="227"/>
    </location>
</feature>
<dbReference type="PANTHER" id="PTHR42899:SF1">
    <property type="entry name" value="SPERMATOGENESIS-ASSOCIATED PROTEIN 20"/>
    <property type="match status" value="1"/>
</dbReference>
<sequence length="743" mass="79513">MSLRAVIAADEDVMGEIRRLRRNIIHVVQLSYQSREEPSRSGAGLLSTGAETLQKVRSSMSSTLDRNTLADATSPYLLQHADNPVHWQMWSDATLAAARAANRLILLSIGYAACHWCHVMAHESFEDPATAALMNRLYVNIKVDREERPDIDGIYMTAVQAMGEQGGWPLTVIMTPDGAPIFGGTYFPPEPRWGRPSFRQVLEMVADAWKKDGEKFARSGASLLRRIAAHAELKPGAPIAPGDLAAVTERFLGMMDWEEGGLRGAPKFPNAPIFRFLWGEYARTGRHEAGAVVALMLARMAQGGICDHLGGGFARYATDESWLVPHFEKMLYDNAQLLDLLALAHAAEPDLLLAARAAELVEWLRRDMRARHDPAPDGTLAFAASEDADSEGEEGKFYVWTRDEIASVLGADMALFEDHYPCPAAGNWEGKLILTRATHPEHPETEARLAALRARLFAAREGRVRPGWDDKILADWNGLAIAALARASAVFARPDWLDLAITAHGAVTALLGREDGRFDHAIRRGRISASGLLDDQAAMLRATLALYQATGRAAYLDQAELIAAATLAAFGDGQGGLHLTAADAADLPGGIRPRASFDNATPSGAGLFAEGLAILHHLTGSAAHRDAAAALIGAHTGERRALSAFPTLLGAAALLEEGASVVIVGDAADPRFAALHRAALAHFDPAVVVLPVSDAAALPDGHPAHGKSAAEPAAFVCRAQVCSLPVSDPALLRGQISQRAGVA</sequence>
<dbReference type="InterPro" id="IPR036249">
    <property type="entry name" value="Thioredoxin-like_sf"/>
</dbReference>
<dbReference type="Gene3D" id="3.40.30.10">
    <property type="entry name" value="Glutaredoxin"/>
    <property type="match status" value="1"/>
</dbReference>
<dbReference type="SUPFAM" id="SSF52833">
    <property type="entry name" value="Thioredoxin-like"/>
    <property type="match status" value="1"/>
</dbReference>
<dbReference type="HOGENOM" id="CLU_014051_4_1_5"/>
<dbReference type="PANTHER" id="PTHR42899">
    <property type="entry name" value="SPERMATOGENESIS-ASSOCIATED PROTEIN 20"/>
    <property type="match status" value="1"/>
</dbReference>
<evidence type="ECO:0000313" key="3">
    <source>
        <dbReference type="Proteomes" id="UP000000245"/>
    </source>
</evidence>
<evidence type="ECO:0000259" key="1">
    <source>
        <dbReference type="Pfam" id="PF03190"/>
    </source>
</evidence>
<dbReference type="AlphaFoldDB" id="A5G171"/>
<evidence type="ECO:0000313" key="2">
    <source>
        <dbReference type="EMBL" id="ABQ31603.1"/>
    </source>
</evidence>
<dbReference type="InterPro" id="IPR024705">
    <property type="entry name" value="Ssp411"/>
</dbReference>
<dbReference type="Pfam" id="PF03190">
    <property type="entry name" value="Thioredox_DsbH"/>
    <property type="match status" value="1"/>
</dbReference>
<dbReference type="InterPro" id="IPR004879">
    <property type="entry name" value="Ssp411-like_TRX"/>
</dbReference>
<dbReference type="GO" id="GO:0005975">
    <property type="term" value="P:carbohydrate metabolic process"/>
    <property type="evidence" value="ECO:0007669"/>
    <property type="project" value="InterPro"/>
</dbReference>
<dbReference type="Proteomes" id="UP000000245">
    <property type="component" value="Chromosome"/>
</dbReference>
<dbReference type="CDD" id="cd02955">
    <property type="entry name" value="SSP411"/>
    <property type="match status" value="1"/>
</dbReference>
<dbReference type="eggNOG" id="COG1331">
    <property type="taxonomic scope" value="Bacteria"/>
</dbReference>
<dbReference type="SUPFAM" id="SSF48208">
    <property type="entry name" value="Six-hairpin glycosidases"/>
    <property type="match status" value="1"/>
</dbReference>
<dbReference type="PIRSF" id="PIRSF006402">
    <property type="entry name" value="UCP006402_thioredoxin"/>
    <property type="match status" value="1"/>
</dbReference>
<name>A5G171_ACICJ</name>
<dbReference type="KEGG" id="acr:Acry_2409"/>
<dbReference type="InterPro" id="IPR008928">
    <property type="entry name" value="6-hairpin_glycosidase_sf"/>
</dbReference>
<gene>
    <name evidence="2" type="ordered locus">Acry_2409</name>
</gene>
<dbReference type="Gene3D" id="1.50.10.20">
    <property type="match status" value="1"/>
</dbReference>
<keyword evidence="3" id="KW-1185">Reference proteome</keyword>
<dbReference type="EMBL" id="CP000697">
    <property type="protein sequence ID" value="ABQ31603.1"/>
    <property type="molecule type" value="Genomic_DNA"/>
</dbReference>
<protein>
    <recommendedName>
        <fullName evidence="1">Spermatogenesis-associated protein 20-like TRX domain-containing protein</fullName>
    </recommendedName>
</protein>
<reference evidence="2 3" key="1">
    <citation type="submission" date="2007-05" db="EMBL/GenBank/DDBJ databases">
        <title>Complete sequence of chromosome of Acidiphilium cryptum JF-5.</title>
        <authorList>
            <consortium name="US DOE Joint Genome Institute"/>
            <person name="Copeland A."/>
            <person name="Lucas S."/>
            <person name="Lapidus A."/>
            <person name="Barry K."/>
            <person name="Detter J.C."/>
            <person name="Glavina del Rio T."/>
            <person name="Hammon N."/>
            <person name="Israni S."/>
            <person name="Dalin E."/>
            <person name="Tice H."/>
            <person name="Pitluck S."/>
            <person name="Sims D."/>
            <person name="Brettin T."/>
            <person name="Bruce D."/>
            <person name="Han C."/>
            <person name="Schmutz J."/>
            <person name="Larimer F."/>
            <person name="Land M."/>
            <person name="Hauser L."/>
            <person name="Kyrpides N."/>
            <person name="Kim E."/>
            <person name="Magnuson T."/>
            <person name="Richardson P."/>
        </authorList>
    </citation>
    <scope>NUCLEOTIDE SEQUENCE [LARGE SCALE GENOMIC DNA]</scope>
    <source>
        <strain evidence="2 3">JF-5</strain>
    </source>
</reference>
<organism evidence="2 3">
    <name type="scientific">Acidiphilium cryptum (strain JF-5)</name>
    <dbReference type="NCBI Taxonomy" id="349163"/>
    <lineage>
        <taxon>Bacteria</taxon>
        <taxon>Pseudomonadati</taxon>
        <taxon>Pseudomonadota</taxon>
        <taxon>Alphaproteobacteria</taxon>
        <taxon>Acetobacterales</taxon>
        <taxon>Acidocellaceae</taxon>
        <taxon>Acidiphilium</taxon>
    </lineage>
</organism>
<accession>A5G171</accession>
<dbReference type="STRING" id="349163.Acry_2409"/>